<dbReference type="PANTHER" id="PTHR34069:SF2">
    <property type="entry name" value="BETA-KETOACYL-[ACYL-CARRIER-PROTEIN] SYNTHASE III"/>
    <property type="match status" value="1"/>
</dbReference>
<evidence type="ECO:0000313" key="14">
    <source>
        <dbReference type="Proteomes" id="UP000713904"/>
    </source>
</evidence>
<keyword evidence="3" id="KW-0963">Cytoplasm</keyword>
<evidence type="ECO:0000256" key="5">
    <source>
        <dbReference type="ARBA" id="ARBA00022679"/>
    </source>
</evidence>
<feature type="domain" description="Beta-ketoacyl-[acyl-carrier-protein] synthase III C-terminal" evidence="11">
    <location>
        <begin position="252"/>
        <end position="343"/>
    </location>
</feature>
<keyword evidence="5 13" id="KW-0808">Transferase</keyword>
<keyword evidence="7" id="KW-0443">Lipid metabolism</keyword>
<keyword evidence="10" id="KW-1133">Transmembrane helix</keyword>
<evidence type="ECO:0000256" key="8">
    <source>
        <dbReference type="ARBA" id="ARBA00023160"/>
    </source>
</evidence>
<dbReference type="InterPro" id="IPR013747">
    <property type="entry name" value="ACP_syn_III_C"/>
</dbReference>
<dbReference type="RefSeq" id="WP_185623837.1">
    <property type="nucleotide sequence ID" value="NZ_JABGBW010000002.1"/>
</dbReference>
<dbReference type="Pfam" id="PF08541">
    <property type="entry name" value="ACP_syn_III_C"/>
    <property type="match status" value="1"/>
</dbReference>
<comment type="caution">
    <text evidence="13">The sequence shown here is derived from an EMBL/GenBank/DDBJ whole genome shotgun (WGS) entry which is preliminary data.</text>
</comment>
<evidence type="ECO:0000256" key="1">
    <source>
        <dbReference type="ARBA" id="ARBA00005189"/>
    </source>
</evidence>
<evidence type="ECO:0000256" key="9">
    <source>
        <dbReference type="ARBA" id="ARBA00023315"/>
    </source>
</evidence>
<dbReference type="NCBIfam" id="TIGR00747">
    <property type="entry name" value="fabH"/>
    <property type="match status" value="1"/>
</dbReference>
<evidence type="ECO:0000256" key="4">
    <source>
        <dbReference type="ARBA" id="ARBA00022516"/>
    </source>
</evidence>
<evidence type="ECO:0000259" key="12">
    <source>
        <dbReference type="Pfam" id="PF08545"/>
    </source>
</evidence>
<dbReference type="Gene3D" id="3.40.47.10">
    <property type="match status" value="1"/>
</dbReference>
<dbReference type="GO" id="GO:0033818">
    <property type="term" value="F:beta-ketoacyl-acyl-carrier-protein synthase III activity"/>
    <property type="evidence" value="ECO:0007669"/>
    <property type="project" value="UniProtKB-EC"/>
</dbReference>
<sequence>MSIKIISTGSYAVGKKLNNHMLSKIVDTNNQWIVERTGIESRYIAEDITTEELAYNSCKKAIEKIDINLDEIGLVIFSTVTGDTSVPSSSFTISGKLGIKNAVCFDLNAACSGFIYSIAVANSLIKSINFKYAIVVGAERLSKYIDWKDRSTCILFGDGAGCAILENTCYNNNINLTDNDNFIDIVKNSISEKKIDLELIDTIVGGKYDQKRYLTMNSKYSIEDDDYYIKMNGRQIYKFATDIGIKIIDDLLKKNNISKKEVCMIIPHQANLRIIETLADKSEINLEKWFVNLSKYGNTSSASVPIAMDEAMRNFDFQSNKGRYVIMLAFGGGLSYGGVLLKIN</sequence>
<evidence type="ECO:0000256" key="10">
    <source>
        <dbReference type="SAM" id="Phobius"/>
    </source>
</evidence>
<dbReference type="CDD" id="cd00830">
    <property type="entry name" value="KAS_III"/>
    <property type="match status" value="1"/>
</dbReference>
<keyword evidence="4" id="KW-0444">Lipid biosynthesis</keyword>
<keyword evidence="6" id="KW-0276">Fatty acid metabolism</keyword>
<dbReference type="InterPro" id="IPR004655">
    <property type="entry name" value="FabH"/>
</dbReference>
<reference evidence="13 14" key="1">
    <citation type="submission" date="2020-05" db="EMBL/GenBank/DDBJ databases">
        <title>Draft genome of xy-202 and genomic insight in genome of the genus Peptostreptococcus.</title>
        <authorList>
            <person name="Zhang Z."/>
        </authorList>
    </citation>
    <scope>NUCLEOTIDE SEQUENCE [LARGE SCALE GENOMIC DNA]</scope>
    <source>
        <strain evidence="13 14">DSM 27025</strain>
    </source>
</reference>
<organism evidence="13 14">
    <name type="scientific">Peptostreptococcus canis</name>
    <dbReference type="NCBI Taxonomy" id="1159213"/>
    <lineage>
        <taxon>Bacteria</taxon>
        <taxon>Bacillati</taxon>
        <taxon>Bacillota</taxon>
        <taxon>Clostridia</taxon>
        <taxon>Peptostreptococcales</taxon>
        <taxon>Peptostreptococcaceae</taxon>
        <taxon>Peptostreptococcus</taxon>
    </lineage>
</organism>
<evidence type="ECO:0000256" key="2">
    <source>
        <dbReference type="ARBA" id="ARBA00008642"/>
    </source>
</evidence>
<keyword evidence="10" id="KW-0812">Transmembrane</keyword>
<dbReference type="PANTHER" id="PTHR34069">
    <property type="entry name" value="3-OXOACYL-[ACYL-CARRIER-PROTEIN] SYNTHASE 3"/>
    <property type="match status" value="1"/>
</dbReference>
<dbReference type="EC" id="2.3.1.180" evidence="13"/>
<dbReference type="SUPFAM" id="SSF53901">
    <property type="entry name" value="Thiolase-like"/>
    <property type="match status" value="1"/>
</dbReference>
<keyword evidence="9 13" id="KW-0012">Acyltransferase</keyword>
<feature type="transmembrane region" description="Helical" evidence="10">
    <location>
        <begin position="324"/>
        <end position="343"/>
    </location>
</feature>
<dbReference type="Pfam" id="PF08545">
    <property type="entry name" value="ACP_syn_III"/>
    <property type="match status" value="1"/>
</dbReference>
<evidence type="ECO:0000313" key="13">
    <source>
        <dbReference type="EMBL" id="MBC2575812.1"/>
    </source>
</evidence>
<evidence type="ECO:0000256" key="3">
    <source>
        <dbReference type="ARBA" id="ARBA00022490"/>
    </source>
</evidence>
<keyword evidence="10" id="KW-0472">Membrane</keyword>
<evidence type="ECO:0000256" key="7">
    <source>
        <dbReference type="ARBA" id="ARBA00023098"/>
    </source>
</evidence>
<evidence type="ECO:0000259" key="11">
    <source>
        <dbReference type="Pfam" id="PF08541"/>
    </source>
</evidence>
<gene>
    <name evidence="13" type="ORF">HLB29_03840</name>
</gene>
<protein>
    <submittedName>
        <fullName evidence="13">Beta-ketoacyl-ACP synthase 3</fullName>
        <ecNumber evidence="13">2.3.1.180</ecNumber>
    </submittedName>
</protein>
<comment type="pathway">
    <text evidence="1">Lipid metabolism.</text>
</comment>
<dbReference type="EMBL" id="JABGBW010000002">
    <property type="protein sequence ID" value="MBC2575812.1"/>
    <property type="molecule type" value="Genomic_DNA"/>
</dbReference>
<feature type="domain" description="Beta-ketoacyl-[acyl-carrier-protein] synthase III N-terminal" evidence="12">
    <location>
        <begin position="105"/>
        <end position="173"/>
    </location>
</feature>
<dbReference type="Proteomes" id="UP000713904">
    <property type="component" value="Unassembled WGS sequence"/>
</dbReference>
<comment type="similarity">
    <text evidence="2">Belongs to the thiolase-like superfamily. FabH family.</text>
</comment>
<dbReference type="NCBIfam" id="NF006829">
    <property type="entry name" value="PRK09352.1"/>
    <property type="match status" value="1"/>
</dbReference>
<dbReference type="InterPro" id="IPR013751">
    <property type="entry name" value="ACP_syn_III_N"/>
</dbReference>
<keyword evidence="8" id="KW-0275">Fatty acid biosynthesis</keyword>
<name>A0ABR6TK75_9FIRM</name>
<accession>A0ABR6TK75</accession>
<dbReference type="InterPro" id="IPR016039">
    <property type="entry name" value="Thiolase-like"/>
</dbReference>
<keyword evidence="14" id="KW-1185">Reference proteome</keyword>
<evidence type="ECO:0000256" key="6">
    <source>
        <dbReference type="ARBA" id="ARBA00022832"/>
    </source>
</evidence>
<proteinExistence type="inferred from homology"/>